<dbReference type="InterPro" id="IPR053951">
    <property type="entry name" value="K_trans_N"/>
</dbReference>
<keyword evidence="2" id="KW-0813">Transport</keyword>
<dbReference type="Proteomes" id="UP000789342">
    <property type="component" value="Unassembled WGS sequence"/>
</dbReference>
<keyword evidence="5" id="KW-0630">Potassium</keyword>
<keyword evidence="7" id="KW-0406">Ion transport</keyword>
<gene>
    <name evidence="12" type="ORF">AMORRO_LOCUS4433</name>
</gene>
<comment type="subcellular location">
    <subcellularLocation>
        <location evidence="1">Membrane</location>
        <topology evidence="1">Multi-pass membrane protein</topology>
    </subcellularLocation>
</comment>
<sequence length="747" mass="82726">MSVNRETNSDSSSEKGGVFDTNTDKKIDIGFKKTLILAFQSIGVIYGDIGTSPLYVYTGIFSDPPGDSRDVVGVLSLIIWSLTIVTLIKYVFFILRADDNGEGGTFALYSLLSRHSGISIRGELRVDDLTTTDYDAISTHSRNEKPNFIKRSKIVQRVLLVVVLFGTSLVMSDGLLTPAISVISAVEGIAVPAPHLIDAVVPISCAIIVFLFLGQSFGTGRVGGFFAPLIFLWFLSLAIIGVWNITKYPAVLKALNPYHAINYFSRNGGPSFEVLGGVLLAITGVEALYADLGHFNRTSIQISFPFLVYPSLLLAYMGQGARLILDPNVITNTFWKTLPASDGPIYWIIFVLATVATIIASQAMISATFSLIHQAMQLDCFPRVKIVHTSKSVAGQIYIPEVDIVVLLFSQGAMVVTLIFLSPLDQLSSNDLHRDHCDHIQAQAWLWLMASVAVSSVMFISTILYTLVLVLVFRLPIFVAVSFFLVFGLIDVSFLSATLLKVSSGGWFTLTIGVLLCLLMLLWQWGTTRTIEFELDRETRLDKLFDNIASDELTLIEDQDDENIVNSGGRLQLFKTSFVVNRLPGISLFYKEVGVGVPLTFSHFVQHFPAIAETLIFITIFPVPVPIVSEESKLVVRKIRNYEGIYQVIARYGYMEDVSQGDKFIEKLVNALCKVDPTSTCLSKGIKDTTVTYVLSQYSIISRPNSAWWKRALVNGYIFLMNNSRRIHDSWHIPVEDVVDIGIKVPI</sequence>
<feature type="transmembrane region" description="Helical" evidence="9">
    <location>
        <begin position="77"/>
        <end position="95"/>
    </location>
</feature>
<evidence type="ECO:0000256" key="3">
    <source>
        <dbReference type="ARBA" id="ARBA00022538"/>
    </source>
</evidence>
<feature type="transmembrane region" description="Helical" evidence="9">
    <location>
        <begin position="506"/>
        <end position="523"/>
    </location>
</feature>
<evidence type="ECO:0000259" key="11">
    <source>
        <dbReference type="Pfam" id="PF22776"/>
    </source>
</evidence>
<evidence type="ECO:0000256" key="1">
    <source>
        <dbReference type="ARBA" id="ARBA00004141"/>
    </source>
</evidence>
<feature type="transmembrane region" description="Helical" evidence="9">
    <location>
        <begin position="404"/>
        <end position="424"/>
    </location>
</feature>
<feature type="transmembrane region" description="Helical" evidence="9">
    <location>
        <begin position="477"/>
        <end position="500"/>
    </location>
</feature>
<feature type="transmembrane region" description="Helical" evidence="9">
    <location>
        <begin position="35"/>
        <end position="57"/>
    </location>
</feature>
<keyword evidence="8 9" id="KW-0472">Membrane</keyword>
<feature type="transmembrane region" description="Helical" evidence="9">
    <location>
        <begin position="225"/>
        <end position="245"/>
    </location>
</feature>
<evidence type="ECO:0000256" key="4">
    <source>
        <dbReference type="ARBA" id="ARBA00022692"/>
    </source>
</evidence>
<keyword evidence="4 9" id="KW-0812">Transmembrane</keyword>
<protein>
    <submittedName>
        <fullName evidence="12">5970_t:CDS:1</fullName>
    </submittedName>
</protein>
<reference evidence="12" key="1">
    <citation type="submission" date="2021-06" db="EMBL/GenBank/DDBJ databases">
        <authorList>
            <person name="Kallberg Y."/>
            <person name="Tangrot J."/>
            <person name="Rosling A."/>
        </authorList>
    </citation>
    <scope>NUCLEOTIDE SEQUENCE</scope>
    <source>
        <strain evidence="12">CL551</strain>
    </source>
</reference>
<dbReference type="OrthoDB" id="504708at2759"/>
<dbReference type="GO" id="GO:0015079">
    <property type="term" value="F:potassium ion transmembrane transporter activity"/>
    <property type="evidence" value="ECO:0007669"/>
    <property type="project" value="InterPro"/>
</dbReference>
<feature type="transmembrane region" description="Helical" evidence="9">
    <location>
        <begin position="304"/>
        <end position="325"/>
    </location>
</feature>
<evidence type="ECO:0000256" key="5">
    <source>
        <dbReference type="ARBA" id="ARBA00022958"/>
    </source>
</evidence>
<feature type="transmembrane region" description="Helical" evidence="9">
    <location>
        <begin position="158"/>
        <end position="183"/>
    </location>
</feature>
<dbReference type="GO" id="GO:0016020">
    <property type="term" value="C:membrane"/>
    <property type="evidence" value="ECO:0007669"/>
    <property type="project" value="UniProtKB-SubCell"/>
</dbReference>
<evidence type="ECO:0000256" key="7">
    <source>
        <dbReference type="ARBA" id="ARBA00023065"/>
    </source>
</evidence>
<accession>A0A9N9FDN8</accession>
<dbReference type="NCBIfam" id="TIGR00794">
    <property type="entry name" value="kup"/>
    <property type="match status" value="1"/>
</dbReference>
<dbReference type="Pfam" id="PF22776">
    <property type="entry name" value="K_trans_C"/>
    <property type="match status" value="1"/>
</dbReference>
<evidence type="ECO:0000256" key="8">
    <source>
        <dbReference type="ARBA" id="ARBA00023136"/>
    </source>
</evidence>
<evidence type="ECO:0000256" key="9">
    <source>
        <dbReference type="SAM" id="Phobius"/>
    </source>
</evidence>
<dbReference type="AlphaFoldDB" id="A0A9N9FDN8"/>
<evidence type="ECO:0000256" key="6">
    <source>
        <dbReference type="ARBA" id="ARBA00022989"/>
    </source>
</evidence>
<dbReference type="PANTHER" id="PTHR30540">
    <property type="entry name" value="OSMOTIC STRESS POTASSIUM TRANSPORTER"/>
    <property type="match status" value="1"/>
</dbReference>
<evidence type="ECO:0000313" key="13">
    <source>
        <dbReference type="Proteomes" id="UP000789342"/>
    </source>
</evidence>
<feature type="transmembrane region" description="Helical" evidence="9">
    <location>
        <begin position="345"/>
        <end position="372"/>
    </location>
</feature>
<comment type="caution">
    <text evidence="12">The sequence shown here is derived from an EMBL/GenBank/DDBJ whole genome shotgun (WGS) entry which is preliminary data.</text>
</comment>
<dbReference type="InterPro" id="IPR053952">
    <property type="entry name" value="K_trans_C"/>
</dbReference>
<feature type="transmembrane region" description="Helical" evidence="9">
    <location>
        <begin position="195"/>
        <end position="213"/>
    </location>
</feature>
<keyword evidence="6 9" id="KW-1133">Transmembrane helix</keyword>
<evidence type="ECO:0000259" key="10">
    <source>
        <dbReference type="Pfam" id="PF02705"/>
    </source>
</evidence>
<dbReference type="PANTHER" id="PTHR30540:SF83">
    <property type="entry name" value="K+ POTASSIUM TRANSPORTER"/>
    <property type="match status" value="1"/>
</dbReference>
<evidence type="ECO:0000256" key="2">
    <source>
        <dbReference type="ARBA" id="ARBA00022448"/>
    </source>
</evidence>
<feature type="transmembrane region" description="Helical" evidence="9">
    <location>
        <begin position="274"/>
        <end position="292"/>
    </location>
</feature>
<keyword evidence="13" id="KW-1185">Reference proteome</keyword>
<dbReference type="EMBL" id="CAJVPV010002427">
    <property type="protein sequence ID" value="CAG8525826.1"/>
    <property type="molecule type" value="Genomic_DNA"/>
</dbReference>
<organism evidence="12 13">
    <name type="scientific">Acaulospora morrowiae</name>
    <dbReference type="NCBI Taxonomy" id="94023"/>
    <lineage>
        <taxon>Eukaryota</taxon>
        <taxon>Fungi</taxon>
        <taxon>Fungi incertae sedis</taxon>
        <taxon>Mucoromycota</taxon>
        <taxon>Glomeromycotina</taxon>
        <taxon>Glomeromycetes</taxon>
        <taxon>Diversisporales</taxon>
        <taxon>Acaulosporaceae</taxon>
        <taxon>Acaulospora</taxon>
    </lineage>
</organism>
<dbReference type="InterPro" id="IPR003855">
    <property type="entry name" value="K+_transporter"/>
</dbReference>
<feature type="domain" description="K+ potassium transporter integral membrane" evidence="10">
    <location>
        <begin position="37"/>
        <end position="420"/>
    </location>
</feature>
<feature type="transmembrane region" description="Helical" evidence="9">
    <location>
        <begin position="444"/>
        <end position="470"/>
    </location>
</feature>
<dbReference type="Pfam" id="PF02705">
    <property type="entry name" value="K_trans"/>
    <property type="match status" value="2"/>
</dbReference>
<evidence type="ECO:0000313" key="12">
    <source>
        <dbReference type="EMBL" id="CAG8525826.1"/>
    </source>
</evidence>
<name>A0A9N9FDN8_9GLOM</name>
<proteinExistence type="predicted"/>
<keyword evidence="3" id="KW-0633">Potassium transport</keyword>
<feature type="domain" description="K+ potassium transporter integral membrane" evidence="10">
    <location>
        <begin position="452"/>
        <end position="546"/>
    </location>
</feature>
<feature type="domain" description="K+ potassium transporter C-terminal" evidence="11">
    <location>
        <begin position="584"/>
        <end position="747"/>
    </location>
</feature>